<feature type="transmembrane region" description="Helical" evidence="1">
    <location>
        <begin position="33"/>
        <end position="51"/>
    </location>
</feature>
<evidence type="ECO:0000313" key="2">
    <source>
        <dbReference type="EMBL" id="MBN3580556.1"/>
    </source>
</evidence>
<keyword evidence="1" id="KW-0812">Transmembrane</keyword>
<dbReference type="Proteomes" id="UP000779070">
    <property type="component" value="Unassembled WGS sequence"/>
</dbReference>
<keyword evidence="3" id="KW-1185">Reference proteome</keyword>
<gene>
    <name evidence="2" type="ORF">JYA62_23350</name>
</gene>
<reference evidence="2 3" key="1">
    <citation type="submission" date="2021-02" db="EMBL/GenBank/DDBJ databases">
        <title>Draft Genome Sequences of 5 Vibrio neptunius Strains Isolated From of Bivalve Hatcheries.</title>
        <authorList>
            <person name="Galvis F."/>
            <person name="Barja J.L."/>
            <person name="Lemos M.L."/>
            <person name="Balado M."/>
        </authorList>
    </citation>
    <scope>NUCLEOTIDE SEQUENCE [LARGE SCALE GENOMIC DNA]</scope>
    <source>
        <strain evidence="2 3">PP-145.98</strain>
    </source>
</reference>
<name>A0ABS3A7V2_9VIBR</name>
<evidence type="ECO:0008006" key="4">
    <source>
        <dbReference type="Google" id="ProtNLM"/>
    </source>
</evidence>
<accession>A0ABS3A7V2</accession>
<organism evidence="2 3">
    <name type="scientific">Vibrio neptunius</name>
    <dbReference type="NCBI Taxonomy" id="170651"/>
    <lineage>
        <taxon>Bacteria</taxon>
        <taxon>Pseudomonadati</taxon>
        <taxon>Pseudomonadota</taxon>
        <taxon>Gammaproteobacteria</taxon>
        <taxon>Vibrionales</taxon>
        <taxon>Vibrionaceae</taxon>
        <taxon>Vibrio</taxon>
    </lineage>
</organism>
<dbReference type="EMBL" id="JAFHLB010000055">
    <property type="protein sequence ID" value="MBN3580556.1"/>
    <property type="molecule type" value="Genomic_DNA"/>
</dbReference>
<comment type="caution">
    <text evidence="2">The sequence shown here is derived from an EMBL/GenBank/DDBJ whole genome shotgun (WGS) entry which is preliminary data.</text>
</comment>
<protein>
    <recommendedName>
        <fullName evidence="4">Transcriptional regulator</fullName>
    </recommendedName>
</protein>
<feature type="transmembrane region" description="Helical" evidence="1">
    <location>
        <begin position="7"/>
        <end position="27"/>
    </location>
</feature>
<evidence type="ECO:0000313" key="3">
    <source>
        <dbReference type="Proteomes" id="UP000779070"/>
    </source>
</evidence>
<feature type="transmembrane region" description="Helical" evidence="1">
    <location>
        <begin position="72"/>
        <end position="95"/>
    </location>
</feature>
<proteinExistence type="predicted"/>
<dbReference type="RefSeq" id="WP_206372207.1">
    <property type="nucleotide sequence ID" value="NZ_CAWPTM010000101.1"/>
</dbReference>
<sequence>MMKSTKATLVATLLMHVILFIAVEHALSSGSDFQIMALIILWCVGSLTAAYQFRKLTRSQKTKTLLVKLSHVALWLIALLPISLGALLLFLAVALHGVDFR</sequence>
<keyword evidence="1" id="KW-0472">Membrane</keyword>
<keyword evidence="1" id="KW-1133">Transmembrane helix</keyword>
<evidence type="ECO:0000256" key="1">
    <source>
        <dbReference type="SAM" id="Phobius"/>
    </source>
</evidence>